<accession>A0A2U8VXQ9</accession>
<reference evidence="2 3" key="1">
    <citation type="submission" date="2018-05" db="EMBL/GenBank/DDBJ databases">
        <title>Complete Genome Sequence of Methylobacterium sp. 17Sr1-43.</title>
        <authorList>
            <person name="Srinivasan S."/>
        </authorList>
    </citation>
    <scope>NUCLEOTIDE SEQUENCE [LARGE SCALE GENOMIC DNA]</scope>
    <source>
        <strain evidence="2 3">17Sr1-43</strain>
    </source>
</reference>
<sequence>MRAGTYRFHCTDGTHAVLDHRGRYLRTRDNLLAEAARAAHAIMDQVAGRLDWSAWIVDVHDASGRHVLTLPFTDATAPTLQAA</sequence>
<dbReference type="EMBL" id="CP029551">
    <property type="protein sequence ID" value="AWN38564.1"/>
    <property type="molecule type" value="Genomic_DNA"/>
</dbReference>
<dbReference type="Proteomes" id="UP000246058">
    <property type="component" value="Chromosome"/>
</dbReference>
<dbReference type="Pfam" id="PF21834">
    <property type="entry name" value="DUF6894"/>
    <property type="match status" value="1"/>
</dbReference>
<dbReference type="RefSeq" id="WP_109953721.1">
    <property type="nucleotide sequence ID" value="NZ_CP029551.1"/>
</dbReference>
<keyword evidence="3" id="KW-1185">Reference proteome</keyword>
<dbReference type="KEGG" id="meti:DK427_24845"/>
<dbReference type="OrthoDB" id="7933797at2"/>
<proteinExistence type="predicted"/>
<evidence type="ECO:0000313" key="3">
    <source>
        <dbReference type="Proteomes" id="UP000246058"/>
    </source>
</evidence>
<gene>
    <name evidence="2" type="ORF">DK427_24845</name>
</gene>
<evidence type="ECO:0000259" key="1">
    <source>
        <dbReference type="Pfam" id="PF21834"/>
    </source>
</evidence>
<dbReference type="InterPro" id="IPR054189">
    <property type="entry name" value="DUF6894"/>
</dbReference>
<evidence type="ECO:0000313" key="2">
    <source>
        <dbReference type="EMBL" id="AWN38564.1"/>
    </source>
</evidence>
<dbReference type="AlphaFoldDB" id="A0A2U8VXQ9"/>
<name>A0A2U8VXQ9_9HYPH</name>
<organism evidence="2 3">
    <name type="scientific">Methylobacterium radiodurans</name>
    <dbReference type="NCBI Taxonomy" id="2202828"/>
    <lineage>
        <taxon>Bacteria</taxon>
        <taxon>Pseudomonadati</taxon>
        <taxon>Pseudomonadota</taxon>
        <taxon>Alphaproteobacteria</taxon>
        <taxon>Hyphomicrobiales</taxon>
        <taxon>Methylobacteriaceae</taxon>
        <taxon>Methylobacterium</taxon>
    </lineage>
</organism>
<protein>
    <recommendedName>
        <fullName evidence="1">DUF6894 domain-containing protein</fullName>
    </recommendedName>
</protein>
<feature type="domain" description="DUF6894" evidence="1">
    <location>
        <begin position="6"/>
        <end position="73"/>
    </location>
</feature>